<dbReference type="PROSITE" id="PS50830">
    <property type="entry name" value="TNASE_3"/>
    <property type="match status" value="1"/>
</dbReference>
<evidence type="ECO:0000259" key="2">
    <source>
        <dbReference type="PROSITE" id="PS50830"/>
    </source>
</evidence>
<dbReference type="AlphaFoldDB" id="A0A845AZC5"/>
<evidence type="ECO:0000313" key="3">
    <source>
        <dbReference type="EMBL" id="MXP44843.1"/>
    </source>
</evidence>
<reference evidence="3 4" key="1">
    <citation type="submission" date="2019-12" db="EMBL/GenBank/DDBJ databases">
        <title>Genomic-based taxomic classification of the family Erythrobacteraceae.</title>
        <authorList>
            <person name="Xu L."/>
        </authorList>
    </citation>
    <scope>NUCLEOTIDE SEQUENCE [LARGE SCALE GENOMIC DNA]</scope>
    <source>
        <strain evidence="3 4">KCTC 42453</strain>
    </source>
</reference>
<dbReference type="Pfam" id="PF00565">
    <property type="entry name" value="SNase"/>
    <property type="match status" value="1"/>
</dbReference>
<dbReference type="SUPFAM" id="SSF50199">
    <property type="entry name" value="Staphylococcal nuclease"/>
    <property type="match status" value="1"/>
</dbReference>
<dbReference type="InterPro" id="IPR016071">
    <property type="entry name" value="Staphylococal_nuclease_OB-fold"/>
</dbReference>
<dbReference type="PANTHER" id="PTHR12302">
    <property type="entry name" value="EBNA2 BINDING PROTEIN P100"/>
    <property type="match status" value="1"/>
</dbReference>
<dbReference type="OrthoDB" id="9805504at2"/>
<proteinExistence type="predicted"/>
<gene>
    <name evidence="3" type="ORF">GRI65_10280</name>
</gene>
<dbReference type="Proteomes" id="UP000431922">
    <property type="component" value="Unassembled WGS sequence"/>
</dbReference>
<comment type="caution">
    <text evidence="3">The sequence shown here is derived from an EMBL/GenBank/DDBJ whole genome shotgun (WGS) entry which is preliminary data.</text>
</comment>
<feature type="chain" id="PRO_5032559719" evidence="1">
    <location>
        <begin position="22"/>
        <end position="231"/>
    </location>
</feature>
<accession>A0A845AZC5</accession>
<name>A0A845AZC5_9SPHN</name>
<dbReference type="EMBL" id="WTYL01000002">
    <property type="protein sequence ID" value="MXP44843.1"/>
    <property type="molecule type" value="Genomic_DNA"/>
</dbReference>
<dbReference type="SMART" id="SM00318">
    <property type="entry name" value="SNc"/>
    <property type="match status" value="1"/>
</dbReference>
<sequence length="231" mass="25681">MRRIRLVGSLIIGALAVPAQAEIFAGTAEVRDGDSLVIDGRQIRLFGIDAPELAQTCQTDGKEWPCGEEAKLNLKSLVEGKRVECSSDAVDIHGRHLSVCNTLGSSLNATMVEYGWAVAYREYSSDYVAIETRAKADRAGIWSSTFVTPSEFRHGPEIAAENREQRLTAQRRPQAQQAKSYGCTIKGNRNRKGQWIYHLPGMPYYDVTRPEEIFCSEAEARAAGYRRAIVR</sequence>
<feature type="signal peptide" evidence="1">
    <location>
        <begin position="1"/>
        <end position="21"/>
    </location>
</feature>
<dbReference type="Gene3D" id="2.40.50.90">
    <property type="match status" value="1"/>
</dbReference>
<organism evidence="3 4">
    <name type="scientific">Allopontixanthobacter sediminis</name>
    <dbReference type="NCBI Taxonomy" id="1689985"/>
    <lineage>
        <taxon>Bacteria</taxon>
        <taxon>Pseudomonadati</taxon>
        <taxon>Pseudomonadota</taxon>
        <taxon>Alphaproteobacteria</taxon>
        <taxon>Sphingomonadales</taxon>
        <taxon>Erythrobacteraceae</taxon>
        <taxon>Allopontixanthobacter</taxon>
    </lineage>
</organism>
<keyword evidence="4" id="KW-1185">Reference proteome</keyword>
<protein>
    <submittedName>
        <fullName evidence="3">Thermonuclease family protein</fullName>
    </submittedName>
</protein>
<dbReference type="PANTHER" id="PTHR12302:SF26">
    <property type="entry name" value="BLR1266 PROTEIN"/>
    <property type="match status" value="1"/>
</dbReference>
<keyword evidence="1" id="KW-0732">Signal</keyword>
<feature type="domain" description="TNase-like" evidence="2">
    <location>
        <begin position="21"/>
        <end position="144"/>
    </location>
</feature>
<evidence type="ECO:0000256" key="1">
    <source>
        <dbReference type="SAM" id="SignalP"/>
    </source>
</evidence>
<evidence type="ECO:0000313" key="4">
    <source>
        <dbReference type="Proteomes" id="UP000431922"/>
    </source>
</evidence>
<dbReference type="InterPro" id="IPR035437">
    <property type="entry name" value="SNase_OB-fold_sf"/>
</dbReference>